<evidence type="ECO:0000256" key="4">
    <source>
        <dbReference type="ARBA" id="ARBA00022679"/>
    </source>
</evidence>
<comment type="similarity">
    <text evidence="1">Belongs to the N(4)/N(6)-methyltransferase family. N(4) subfamily.</text>
</comment>
<organism evidence="8">
    <name type="scientific">marine sediment metagenome</name>
    <dbReference type="NCBI Taxonomy" id="412755"/>
    <lineage>
        <taxon>unclassified sequences</taxon>
        <taxon>metagenomes</taxon>
        <taxon>ecological metagenomes</taxon>
    </lineage>
</organism>
<evidence type="ECO:0000256" key="1">
    <source>
        <dbReference type="ARBA" id="ARBA00010203"/>
    </source>
</evidence>
<keyword evidence="3" id="KW-0489">Methyltransferase</keyword>
<proteinExistence type="inferred from homology"/>
<protein>
    <recommendedName>
        <fullName evidence="2">site-specific DNA-methyltransferase (cytosine-N(4)-specific)</fullName>
        <ecNumber evidence="2">2.1.1.113</ecNumber>
    </recommendedName>
</protein>
<feature type="non-terminal residue" evidence="8">
    <location>
        <position position="1"/>
    </location>
</feature>
<evidence type="ECO:0000256" key="6">
    <source>
        <dbReference type="ARBA" id="ARBA00022747"/>
    </source>
</evidence>
<dbReference type="GO" id="GO:0009307">
    <property type="term" value="P:DNA restriction-modification system"/>
    <property type="evidence" value="ECO:0007669"/>
    <property type="project" value="UniProtKB-KW"/>
</dbReference>
<dbReference type="GO" id="GO:0015667">
    <property type="term" value="F:site-specific DNA-methyltransferase (cytosine-N4-specific) activity"/>
    <property type="evidence" value="ECO:0007669"/>
    <property type="project" value="UniProtKB-EC"/>
</dbReference>
<name>X0ZKT1_9ZZZZ</name>
<comment type="catalytic activity">
    <reaction evidence="7">
        <text>a 2'-deoxycytidine in DNA + S-adenosyl-L-methionine = an N(4)-methyl-2'-deoxycytidine in DNA + S-adenosyl-L-homocysteine + H(+)</text>
        <dbReference type="Rhea" id="RHEA:16857"/>
        <dbReference type="Rhea" id="RHEA-COMP:11369"/>
        <dbReference type="Rhea" id="RHEA-COMP:13674"/>
        <dbReference type="ChEBI" id="CHEBI:15378"/>
        <dbReference type="ChEBI" id="CHEBI:57856"/>
        <dbReference type="ChEBI" id="CHEBI:59789"/>
        <dbReference type="ChEBI" id="CHEBI:85452"/>
        <dbReference type="ChEBI" id="CHEBI:137933"/>
        <dbReference type="EC" id="2.1.1.113"/>
    </reaction>
</comment>
<keyword evidence="5" id="KW-0949">S-adenosyl-L-methionine</keyword>
<evidence type="ECO:0000256" key="7">
    <source>
        <dbReference type="ARBA" id="ARBA00049120"/>
    </source>
</evidence>
<keyword evidence="6" id="KW-0680">Restriction system</keyword>
<evidence type="ECO:0000256" key="5">
    <source>
        <dbReference type="ARBA" id="ARBA00022691"/>
    </source>
</evidence>
<dbReference type="InterPro" id="IPR017985">
    <property type="entry name" value="MeTrfase_CN4_CS"/>
</dbReference>
<dbReference type="GO" id="GO:0003677">
    <property type="term" value="F:DNA binding"/>
    <property type="evidence" value="ECO:0007669"/>
    <property type="project" value="InterPro"/>
</dbReference>
<sequence length="209" mass="23980">RMVPNKKIPEFKKVLFSKFNEMLTDIEYSTNLQNNVRSEAILGDARQTCFLGESFNAVITSPPYLNRHDYTRVYILELAIGFLKSDDEIKELRYKTLRSHVEAKNFFTCDGYKEPIELKEIIKKLEKKSLPNKQVISMIRGYFEDMYLVLKEVVKVIKRGGFTAFVIGDVRYGGILIPVSDILIGISNSLGLSHQETIVARFRGNSCIK</sequence>
<accession>X0ZKT1</accession>
<evidence type="ECO:0000256" key="2">
    <source>
        <dbReference type="ARBA" id="ARBA00012185"/>
    </source>
</evidence>
<comment type="caution">
    <text evidence="8">The sequence shown here is derived from an EMBL/GenBank/DDBJ whole genome shotgun (WGS) entry which is preliminary data.</text>
</comment>
<dbReference type="GO" id="GO:0032259">
    <property type="term" value="P:methylation"/>
    <property type="evidence" value="ECO:0007669"/>
    <property type="project" value="UniProtKB-KW"/>
</dbReference>
<evidence type="ECO:0000256" key="3">
    <source>
        <dbReference type="ARBA" id="ARBA00022603"/>
    </source>
</evidence>
<dbReference type="PROSITE" id="PS00093">
    <property type="entry name" value="N4_MTASE"/>
    <property type="match status" value="1"/>
</dbReference>
<dbReference type="SUPFAM" id="SSF53335">
    <property type="entry name" value="S-adenosyl-L-methionine-dependent methyltransferases"/>
    <property type="match status" value="1"/>
</dbReference>
<dbReference type="InterPro" id="IPR029063">
    <property type="entry name" value="SAM-dependent_MTases_sf"/>
</dbReference>
<gene>
    <name evidence="8" type="ORF">S01H4_07028</name>
</gene>
<dbReference type="AlphaFoldDB" id="X0ZKT1"/>
<reference evidence="8" key="1">
    <citation type="journal article" date="2014" name="Front. Microbiol.">
        <title>High frequency of phylogenetically diverse reductive dehalogenase-homologous genes in deep subseafloor sedimentary metagenomes.</title>
        <authorList>
            <person name="Kawai M."/>
            <person name="Futagami T."/>
            <person name="Toyoda A."/>
            <person name="Takaki Y."/>
            <person name="Nishi S."/>
            <person name="Hori S."/>
            <person name="Arai W."/>
            <person name="Tsubouchi T."/>
            <person name="Morono Y."/>
            <person name="Uchiyama I."/>
            <person name="Ito T."/>
            <person name="Fujiyama A."/>
            <person name="Inagaki F."/>
            <person name="Takami H."/>
        </authorList>
    </citation>
    <scope>NUCLEOTIDE SEQUENCE</scope>
    <source>
        <strain evidence="8">Expedition CK06-06</strain>
    </source>
</reference>
<keyword evidence="4" id="KW-0808">Transferase</keyword>
<dbReference type="Gene3D" id="3.40.50.150">
    <property type="entry name" value="Vaccinia Virus protein VP39"/>
    <property type="match status" value="1"/>
</dbReference>
<dbReference type="EC" id="2.1.1.113" evidence="2"/>
<evidence type="ECO:0000313" key="8">
    <source>
        <dbReference type="EMBL" id="GAG58707.1"/>
    </source>
</evidence>
<dbReference type="EMBL" id="BART01002249">
    <property type="protein sequence ID" value="GAG58707.1"/>
    <property type="molecule type" value="Genomic_DNA"/>
</dbReference>